<dbReference type="OrthoDB" id="2963168at2759"/>
<dbReference type="InterPro" id="IPR043129">
    <property type="entry name" value="ATPase_NBD"/>
</dbReference>
<dbReference type="STRING" id="686832.A0A0C2XT14"/>
<reference evidence="1 2" key="1">
    <citation type="submission" date="2014-04" db="EMBL/GenBank/DDBJ databases">
        <authorList>
            <consortium name="DOE Joint Genome Institute"/>
            <person name="Kuo A."/>
            <person name="Gay G."/>
            <person name="Dore J."/>
            <person name="Kohler A."/>
            <person name="Nagy L.G."/>
            <person name="Floudas D."/>
            <person name="Copeland A."/>
            <person name="Barry K.W."/>
            <person name="Cichocki N."/>
            <person name="Veneault-Fourrey C."/>
            <person name="LaButti K."/>
            <person name="Lindquist E.A."/>
            <person name="Lipzen A."/>
            <person name="Lundell T."/>
            <person name="Morin E."/>
            <person name="Murat C."/>
            <person name="Sun H."/>
            <person name="Tunlid A."/>
            <person name="Henrissat B."/>
            <person name="Grigoriev I.V."/>
            <person name="Hibbett D.S."/>
            <person name="Martin F."/>
            <person name="Nordberg H.P."/>
            <person name="Cantor M.N."/>
            <person name="Hua S.X."/>
        </authorList>
    </citation>
    <scope>NUCLEOTIDE SEQUENCE [LARGE SCALE GENOMIC DNA]</scope>
    <source>
        <strain evidence="2">h7</strain>
    </source>
</reference>
<dbReference type="AlphaFoldDB" id="A0A0C2XT14"/>
<reference evidence="2" key="2">
    <citation type="submission" date="2015-01" db="EMBL/GenBank/DDBJ databases">
        <title>Evolutionary Origins and Diversification of the Mycorrhizal Mutualists.</title>
        <authorList>
            <consortium name="DOE Joint Genome Institute"/>
            <consortium name="Mycorrhizal Genomics Consortium"/>
            <person name="Kohler A."/>
            <person name="Kuo A."/>
            <person name="Nagy L.G."/>
            <person name="Floudas D."/>
            <person name="Copeland A."/>
            <person name="Barry K.W."/>
            <person name="Cichocki N."/>
            <person name="Veneault-Fourrey C."/>
            <person name="LaButti K."/>
            <person name="Lindquist E.A."/>
            <person name="Lipzen A."/>
            <person name="Lundell T."/>
            <person name="Morin E."/>
            <person name="Murat C."/>
            <person name="Riley R."/>
            <person name="Ohm R."/>
            <person name="Sun H."/>
            <person name="Tunlid A."/>
            <person name="Henrissat B."/>
            <person name="Grigoriev I.V."/>
            <person name="Hibbett D.S."/>
            <person name="Martin F."/>
        </authorList>
    </citation>
    <scope>NUCLEOTIDE SEQUENCE [LARGE SCALE GENOMIC DNA]</scope>
    <source>
        <strain evidence="2">h7</strain>
    </source>
</reference>
<dbReference type="HOGENOM" id="CLU_009958_4_2_1"/>
<accession>A0A0C2XT14</accession>
<sequence length="540" mass="61908">MILNTFYRNLLSILGLIIYYDGSGKVKAVGTMKDDEYFAKAEWFRLHIQSQVGGRDVTNELPPPPLNKNVVETFAAFLAYLLECTSNYIQERHINGIDLWESVKDDIDFVLPHPDGWVDREQEQMRKAAALAKLIPDTNVGHARLSFVTQGEANLRFTLQNCLPRGAIDNGDGVVIVDAGKSTIEIGCYGKNLRKARDPFEELAAPQCHFRGSVFVTMRAREFLRDRLENSRFLEDLDDIVECFDQTTKLKFLNPDEPHYIKFGRPRDNDASCDIRFGILKLLGSDVAAFFEPPVECIIKAVLDQRKVAHKSISYVVLIGEFAASDWLFHKVHETLLPHGINTIRPESHSNNAVSDGAILFYHDYLMRTRVSNTTYGNFCHIPFETDDPDHQARLHKAFTSISGLRRINEFFEVILPKDTQISETKEFRKSFFRKSKSKDEFKVASFSLWCYRGAVATPKWKDVDTQNYTKLCTIEIDLSHLPLPRQPKYFGRGTFYPIDYDIILLFRLTGLQAMIAWKQDGAERRSATKIIYDQDDAQY</sequence>
<dbReference type="Proteomes" id="UP000053424">
    <property type="component" value="Unassembled WGS sequence"/>
</dbReference>
<gene>
    <name evidence="1" type="ORF">M413DRAFT_27965</name>
</gene>
<protein>
    <submittedName>
        <fullName evidence="1">Uncharacterized protein</fullName>
    </submittedName>
</protein>
<organism evidence="1 2">
    <name type="scientific">Hebeloma cylindrosporum</name>
    <dbReference type="NCBI Taxonomy" id="76867"/>
    <lineage>
        <taxon>Eukaryota</taxon>
        <taxon>Fungi</taxon>
        <taxon>Dikarya</taxon>
        <taxon>Basidiomycota</taxon>
        <taxon>Agaricomycotina</taxon>
        <taxon>Agaricomycetes</taxon>
        <taxon>Agaricomycetidae</taxon>
        <taxon>Agaricales</taxon>
        <taxon>Agaricineae</taxon>
        <taxon>Hymenogastraceae</taxon>
        <taxon>Hebeloma</taxon>
    </lineage>
</organism>
<dbReference type="PANTHER" id="PTHR14187">
    <property type="entry name" value="ALPHA KINASE/ELONGATION FACTOR 2 KINASE"/>
    <property type="match status" value="1"/>
</dbReference>
<name>A0A0C2XT14_HEBCY</name>
<evidence type="ECO:0000313" key="2">
    <source>
        <dbReference type="Proteomes" id="UP000053424"/>
    </source>
</evidence>
<keyword evidence="2" id="KW-1185">Reference proteome</keyword>
<proteinExistence type="predicted"/>
<dbReference type="PANTHER" id="PTHR14187:SF5">
    <property type="entry name" value="HEAT SHOCK 70 KDA PROTEIN 12A"/>
    <property type="match status" value="1"/>
</dbReference>
<dbReference type="SUPFAM" id="SSF53067">
    <property type="entry name" value="Actin-like ATPase domain"/>
    <property type="match status" value="1"/>
</dbReference>
<dbReference type="EMBL" id="KN831781">
    <property type="protein sequence ID" value="KIM40828.1"/>
    <property type="molecule type" value="Genomic_DNA"/>
</dbReference>
<dbReference type="CDD" id="cd10170">
    <property type="entry name" value="ASKHA_NBD_HSP70"/>
    <property type="match status" value="1"/>
</dbReference>
<evidence type="ECO:0000313" key="1">
    <source>
        <dbReference type="EMBL" id="KIM40828.1"/>
    </source>
</evidence>